<evidence type="ECO:0000256" key="1">
    <source>
        <dbReference type="SAM" id="MobiDB-lite"/>
    </source>
</evidence>
<organism evidence="3">
    <name type="scientific">Chromera velia CCMP2878</name>
    <dbReference type="NCBI Taxonomy" id="1169474"/>
    <lineage>
        <taxon>Eukaryota</taxon>
        <taxon>Sar</taxon>
        <taxon>Alveolata</taxon>
        <taxon>Colpodellida</taxon>
        <taxon>Chromeraceae</taxon>
        <taxon>Chromera</taxon>
    </lineage>
</organism>
<dbReference type="InterPro" id="IPR051213">
    <property type="entry name" value="START_lipid_transfer"/>
</dbReference>
<accession>A0A0G4FST9</accession>
<dbReference type="PROSITE" id="PS50848">
    <property type="entry name" value="START"/>
    <property type="match status" value="1"/>
</dbReference>
<dbReference type="InterPro" id="IPR002913">
    <property type="entry name" value="START_lipid-bd_dom"/>
</dbReference>
<dbReference type="GO" id="GO:0005737">
    <property type="term" value="C:cytoplasm"/>
    <property type="evidence" value="ECO:0007669"/>
    <property type="project" value="UniProtKB-ARBA"/>
</dbReference>
<feature type="region of interest" description="Disordered" evidence="1">
    <location>
        <begin position="63"/>
        <end position="114"/>
    </location>
</feature>
<sequence>MRSAEGQRKAEGLNSTQPEAPSSSSSENVPAPIEPQEAPPVVEPESSSFFQIPRVLRLCYGDRKPRKPETSAFEGLAPSTAAGDSPQHAFSGDSRDGASASPSGGATSSSAGGGISQAIASRFSCLGMRKGKLTQREKEILYRQSLPQERGEKTGNSPVSGSSPSKGVRGGLHPHAVPIEGGGLGVVDDTERDDGGEFGKTVFHENGLGEEAGGLDRFGSSESNTGFVTPPDDYIGFSLGHLEERRNEVIRIQRKALTGTPADVEIPKGWERKRQLRELGELLISTAKECRNEEPSKTGCALCYDQNGVKVWKKEFGIGRLVIRAEWTVPVTPMAYCDYASDIKFRKSWDHNCEEICLVESLGEQCDLIYVATKRIATIYPRDSLNLKIKRCFQPATADVGEWTSCSCSVEHPDYPERKGRVRADLRIASYAAKPLLTPMGVWSRIVLFTEGDPKGWIPGAVTKMLAAKVTPSSVEKATLGVLTKHGIKPADGEKATNFAARHLALWKEQGQEVREMTVEDMKTYGPDGKKRGELGEEGLRG</sequence>
<feature type="compositionally biased region" description="Basic and acidic residues" evidence="1">
    <location>
        <begin position="1"/>
        <end position="11"/>
    </location>
</feature>
<dbReference type="InterPro" id="IPR023393">
    <property type="entry name" value="START-like_dom_sf"/>
</dbReference>
<dbReference type="Pfam" id="PF01852">
    <property type="entry name" value="START"/>
    <property type="match status" value="1"/>
</dbReference>
<dbReference type="SUPFAM" id="SSF55961">
    <property type="entry name" value="Bet v1-like"/>
    <property type="match status" value="1"/>
</dbReference>
<proteinExistence type="predicted"/>
<protein>
    <recommendedName>
        <fullName evidence="2">START domain-containing protein</fullName>
    </recommendedName>
</protein>
<dbReference type="VEuPathDB" id="CryptoDB:Cvel_18508"/>
<feature type="compositionally biased region" description="Low complexity" evidence="1">
    <location>
        <begin position="22"/>
        <end position="36"/>
    </location>
</feature>
<feature type="region of interest" description="Disordered" evidence="1">
    <location>
        <begin position="1"/>
        <end position="47"/>
    </location>
</feature>
<evidence type="ECO:0000259" key="2">
    <source>
        <dbReference type="PROSITE" id="PS50848"/>
    </source>
</evidence>
<dbReference type="GO" id="GO:0008289">
    <property type="term" value="F:lipid binding"/>
    <property type="evidence" value="ECO:0007669"/>
    <property type="project" value="InterPro"/>
</dbReference>
<dbReference type="PANTHER" id="PTHR19308">
    <property type="entry name" value="PHOSPHATIDYLCHOLINE TRANSFER PROTEIN"/>
    <property type="match status" value="1"/>
</dbReference>
<feature type="region of interest" description="Disordered" evidence="1">
    <location>
        <begin position="521"/>
        <end position="542"/>
    </location>
</feature>
<dbReference type="AlphaFoldDB" id="A0A0G4FST9"/>
<feature type="region of interest" description="Disordered" evidence="1">
    <location>
        <begin position="142"/>
        <end position="186"/>
    </location>
</feature>
<dbReference type="EMBL" id="CDMZ01000592">
    <property type="protein sequence ID" value="CEM17511.1"/>
    <property type="molecule type" value="Genomic_DNA"/>
</dbReference>
<name>A0A0G4FST9_9ALVE</name>
<gene>
    <name evidence="3" type="ORF">Cvel_18508</name>
</gene>
<evidence type="ECO:0000313" key="3">
    <source>
        <dbReference type="EMBL" id="CEM17511.1"/>
    </source>
</evidence>
<dbReference type="PhylomeDB" id="A0A0G4FST9"/>
<dbReference type="CDD" id="cd00177">
    <property type="entry name" value="START"/>
    <property type="match status" value="1"/>
</dbReference>
<dbReference type="PANTHER" id="PTHR19308:SF14">
    <property type="entry name" value="START DOMAIN-CONTAINING PROTEIN"/>
    <property type="match status" value="1"/>
</dbReference>
<dbReference type="Gene3D" id="3.30.530.20">
    <property type="match status" value="1"/>
</dbReference>
<reference evidence="3" key="1">
    <citation type="submission" date="2014-11" db="EMBL/GenBank/DDBJ databases">
        <authorList>
            <person name="Otto D Thomas"/>
            <person name="Naeem Raeece"/>
        </authorList>
    </citation>
    <scope>NUCLEOTIDE SEQUENCE</scope>
</reference>
<feature type="compositionally biased region" description="Low complexity" evidence="1">
    <location>
        <begin position="89"/>
        <end position="114"/>
    </location>
</feature>
<feature type="compositionally biased region" description="Low complexity" evidence="1">
    <location>
        <begin position="155"/>
        <end position="167"/>
    </location>
</feature>
<feature type="domain" description="START" evidence="2">
    <location>
        <begin position="268"/>
        <end position="466"/>
    </location>
</feature>